<evidence type="ECO:0000259" key="1">
    <source>
        <dbReference type="PROSITE" id="PS51704"/>
    </source>
</evidence>
<sequence>METTIFGHRGIPEKYVENSLDGFQYLAEHGEAVEFDVQLTKDNQPVIMHDEKIDRTTNGQGYIKDFTLNELQMFELQVDSKRPGQSKPKHPLIPTLFEVLDIFKDTDIFMNIEIKTDNIYYPGIEQITLDAVAAAGLEDQVLFSSFDLPTIEKLKALDPTKSIALIIRDVIENPIEFMKAHELVAFHLKKTILDGQHLDIERPWTINTTEEMRKIIEAGYVGLFTDDFEKAMLIRDELK</sequence>
<evidence type="ECO:0000313" key="3">
    <source>
        <dbReference type="Proteomes" id="UP000051673"/>
    </source>
</evidence>
<evidence type="ECO:0000313" key="2">
    <source>
        <dbReference type="EMBL" id="KRN77627.1"/>
    </source>
</evidence>
<accession>A0A0R2JK43</accession>
<feature type="domain" description="GP-PDE" evidence="1">
    <location>
        <begin position="3"/>
        <end position="235"/>
    </location>
</feature>
<dbReference type="PROSITE" id="PS51704">
    <property type="entry name" value="GP_PDE"/>
    <property type="match status" value="1"/>
</dbReference>
<dbReference type="Pfam" id="PF03009">
    <property type="entry name" value="GDPD"/>
    <property type="match status" value="1"/>
</dbReference>
<dbReference type="STRING" id="1620.IV67_GL001471"/>
<protein>
    <submittedName>
        <fullName evidence="2">Glycerophosphoryldiester phosphodiesterase</fullName>
    </submittedName>
</protein>
<dbReference type="OrthoDB" id="384721at2"/>
<name>A0A0R2JK43_9LACO</name>
<dbReference type="SUPFAM" id="SSF51695">
    <property type="entry name" value="PLC-like phosphodiesterases"/>
    <property type="match status" value="1"/>
</dbReference>
<dbReference type="GO" id="GO:0006629">
    <property type="term" value="P:lipid metabolic process"/>
    <property type="evidence" value="ECO:0007669"/>
    <property type="project" value="InterPro"/>
</dbReference>
<dbReference type="InterPro" id="IPR017946">
    <property type="entry name" value="PLC-like_Pdiesterase_TIM-brl"/>
</dbReference>
<reference evidence="2 3" key="1">
    <citation type="journal article" date="2015" name="Genome Announc.">
        <title>Expanding the biotechnology potential of lactobacilli through comparative genomics of 213 strains and associated genera.</title>
        <authorList>
            <person name="Sun Z."/>
            <person name="Harris H.M."/>
            <person name="McCann A."/>
            <person name="Guo C."/>
            <person name="Argimon S."/>
            <person name="Zhang W."/>
            <person name="Yang X."/>
            <person name="Jeffery I.B."/>
            <person name="Cooney J.C."/>
            <person name="Kagawa T.F."/>
            <person name="Liu W."/>
            <person name="Song Y."/>
            <person name="Salvetti E."/>
            <person name="Wrobel A."/>
            <person name="Rasinkangas P."/>
            <person name="Parkhill J."/>
            <person name="Rea M.C."/>
            <person name="O'Sullivan O."/>
            <person name="Ritari J."/>
            <person name="Douillard F.P."/>
            <person name="Paul Ross R."/>
            <person name="Yang R."/>
            <person name="Briner A.E."/>
            <person name="Felis G.E."/>
            <person name="de Vos W.M."/>
            <person name="Barrangou R."/>
            <person name="Klaenhammer T.R."/>
            <person name="Caufield P.W."/>
            <person name="Cui Y."/>
            <person name="Zhang H."/>
            <person name="O'Toole P.W."/>
        </authorList>
    </citation>
    <scope>NUCLEOTIDE SEQUENCE [LARGE SCALE GENOMIC DNA]</scope>
    <source>
        <strain evidence="2 3">DSM 20014</strain>
    </source>
</reference>
<dbReference type="RefSeq" id="WP_057786447.1">
    <property type="nucleotide sequence ID" value="NZ_JQCD01000017.1"/>
</dbReference>
<dbReference type="Proteomes" id="UP000051673">
    <property type="component" value="Unassembled WGS sequence"/>
</dbReference>
<organism evidence="2 3">
    <name type="scientific">Weissella minor</name>
    <dbReference type="NCBI Taxonomy" id="1620"/>
    <lineage>
        <taxon>Bacteria</taxon>
        <taxon>Bacillati</taxon>
        <taxon>Bacillota</taxon>
        <taxon>Bacilli</taxon>
        <taxon>Lactobacillales</taxon>
        <taxon>Lactobacillaceae</taxon>
        <taxon>Weissella</taxon>
    </lineage>
</organism>
<dbReference type="PANTHER" id="PTHR46211">
    <property type="entry name" value="GLYCEROPHOSPHORYL DIESTER PHOSPHODIESTERASE"/>
    <property type="match status" value="1"/>
</dbReference>
<dbReference type="AlphaFoldDB" id="A0A0R2JK43"/>
<dbReference type="GO" id="GO:0008081">
    <property type="term" value="F:phosphoric diester hydrolase activity"/>
    <property type="evidence" value="ECO:0007669"/>
    <property type="project" value="InterPro"/>
</dbReference>
<dbReference type="EMBL" id="JQCD01000017">
    <property type="protein sequence ID" value="KRN77627.1"/>
    <property type="molecule type" value="Genomic_DNA"/>
</dbReference>
<keyword evidence="3" id="KW-1185">Reference proteome</keyword>
<comment type="caution">
    <text evidence="2">The sequence shown here is derived from an EMBL/GenBank/DDBJ whole genome shotgun (WGS) entry which is preliminary data.</text>
</comment>
<dbReference type="PANTHER" id="PTHR46211:SF1">
    <property type="entry name" value="GLYCEROPHOSPHODIESTER PHOSPHODIESTERASE, CYTOPLASMIC"/>
    <property type="match status" value="1"/>
</dbReference>
<dbReference type="PATRIC" id="fig|1620.3.peg.1502"/>
<proteinExistence type="predicted"/>
<dbReference type="Gene3D" id="3.20.20.190">
    <property type="entry name" value="Phosphatidylinositol (PI) phosphodiesterase"/>
    <property type="match status" value="1"/>
</dbReference>
<gene>
    <name evidence="2" type="ORF">IV67_GL001471</name>
</gene>
<dbReference type="InterPro" id="IPR030395">
    <property type="entry name" value="GP_PDE_dom"/>
</dbReference>